<evidence type="ECO:0000313" key="1">
    <source>
        <dbReference type="Proteomes" id="UP000694867"/>
    </source>
</evidence>
<name>A0AAJ7WIR8_9ACAR</name>
<reference evidence="2" key="1">
    <citation type="submission" date="2025-08" db="UniProtKB">
        <authorList>
            <consortium name="RefSeq"/>
        </authorList>
    </citation>
    <scope>IDENTIFICATION</scope>
</reference>
<keyword evidence="1" id="KW-1185">Reference proteome</keyword>
<gene>
    <name evidence="2" type="primary">LOC114828483</name>
</gene>
<accession>A0AAJ7WIR8</accession>
<dbReference type="KEGG" id="goe:114828483"/>
<dbReference type="Proteomes" id="UP000694867">
    <property type="component" value="Unplaced"/>
</dbReference>
<dbReference type="GeneID" id="114828483"/>
<sequence>MGKHWRRPLTQMYKINYNFGQSLYSNCLDEIDRKSNNRLSGVYDTSRPTTSERAVRTASQLMSDLEAEGEAFVADQKHTDELIAKSMIQVQNRRRNIMRSIEV</sequence>
<organism evidence="1 2">
    <name type="scientific">Galendromus occidentalis</name>
    <name type="common">western predatory mite</name>
    <dbReference type="NCBI Taxonomy" id="34638"/>
    <lineage>
        <taxon>Eukaryota</taxon>
        <taxon>Metazoa</taxon>
        <taxon>Ecdysozoa</taxon>
        <taxon>Arthropoda</taxon>
        <taxon>Chelicerata</taxon>
        <taxon>Arachnida</taxon>
        <taxon>Acari</taxon>
        <taxon>Parasitiformes</taxon>
        <taxon>Mesostigmata</taxon>
        <taxon>Gamasina</taxon>
        <taxon>Phytoseioidea</taxon>
        <taxon>Phytoseiidae</taxon>
        <taxon>Typhlodrominae</taxon>
        <taxon>Galendromus</taxon>
    </lineage>
</organism>
<dbReference type="RefSeq" id="XP_028968639.1">
    <property type="nucleotide sequence ID" value="XM_029112806.1"/>
</dbReference>
<protein>
    <submittedName>
        <fullName evidence="2">Uncharacterized protein LOC114828483</fullName>
    </submittedName>
</protein>
<proteinExistence type="predicted"/>
<dbReference type="AlphaFoldDB" id="A0AAJ7WIR8"/>
<evidence type="ECO:0000313" key="2">
    <source>
        <dbReference type="RefSeq" id="XP_028968639.1"/>
    </source>
</evidence>